<organism evidence="1 2">
    <name type="scientific">Xylanibacter ruminicola</name>
    <name type="common">Prevotella ruminicola</name>
    <dbReference type="NCBI Taxonomy" id="839"/>
    <lineage>
        <taxon>Bacteria</taxon>
        <taxon>Pseudomonadati</taxon>
        <taxon>Bacteroidota</taxon>
        <taxon>Bacteroidia</taxon>
        <taxon>Bacteroidales</taxon>
        <taxon>Prevotellaceae</taxon>
        <taxon>Xylanibacter</taxon>
    </lineage>
</organism>
<dbReference type="Proteomes" id="UP000184130">
    <property type="component" value="Unassembled WGS sequence"/>
</dbReference>
<evidence type="ECO:0000313" key="1">
    <source>
        <dbReference type="EMBL" id="SHL04008.1"/>
    </source>
</evidence>
<accession>A0A1M6XDL2</accession>
<sequence>MTSIIPKPQPTVAPEESTFSWNASKFFSDLTARNKLFSGVIPLNEK</sequence>
<protein>
    <submittedName>
        <fullName evidence="1">Uncharacterized protein</fullName>
    </submittedName>
</protein>
<dbReference type="AlphaFoldDB" id="A0A1M6XDL2"/>
<dbReference type="EMBL" id="FRBD01000020">
    <property type="protein sequence ID" value="SHL04008.1"/>
    <property type="molecule type" value="Genomic_DNA"/>
</dbReference>
<reference evidence="1 2" key="1">
    <citation type="submission" date="2016-11" db="EMBL/GenBank/DDBJ databases">
        <authorList>
            <person name="Jaros S."/>
            <person name="Januszkiewicz K."/>
            <person name="Wedrychowicz H."/>
        </authorList>
    </citation>
    <scope>NUCLEOTIDE SEQUENCE [LARGE SCALE GENOMIC DNA]</scope>
    <source>
        <strain evidence="1 2">KHT3</strain>
    </source>
</reference>
<name>A0A1M6XDL2_XYLRU</name>
<proteinExistence type="predicted"/>
<evidence type="ECO:0000313" key="2">
    <source>
        <dbReference type="Proteomes" id="UP000184130"/>
    </source>
</evidence>
<gene>
    <name evidence="1" type="ORF">SAMN05216463_1203</name>
</gene>